<dbReference type="PANTHER" id="PTHR46609">
    <property type="entry name" value="EXONUCLEASE, PHAGE-TYPE/RECB, C-TERMINAL DOMAIN-CONTAINING PROTEIN"/>
    <property type="match status" value="1"/>
</dbReference>
<dbReference type="EMBL" id="MOXJ01000001">
    <property type="protein sequence ID" value="PDO11778.1"/>
    <property type="molecule type" value="Genomic_DNA"/>
</dbReference>
<protein>
    <recommendedName>
        <fullName evidence="1">YqaJ viral recombinase domain-containing protein</fullName>
    </recommendedName>
</protein>
<dbReference type="Pfam" id="PF09588">
    <property type="entry name" value="YqaJ"/>
    <property type="match status" value="1"/>
</dbReference>
<reference evidence="2 3" key="1">
    <citation type="submission" date="2016-12" db="EMBL/GenBank/DDBJ databases">
        <title>Candidatus Reconcilibacillus cellulovorans genome.</title>
        <authorList>
            <person name="Kolinko S."/>
            <person name="Wu Y.-W."/>
            <person name="Tachea F."/>
            <person name="Denzel E."/>
            <person name="Hiras J."/>
            <person name="Baecker N."/>
            <person name="Chan L.J."/>
            <person name="Eichorst S.A."/>
            <person name="Frey D."/>
            <person name="Adams P.D."/>
            <person name="Pray T."/>
            <person name="Tanjore D."/>
            <person name="Petzold C.J."/>
            <person name="Gladden J.M."/>
            <person name="Simmons B.A."/>
            <person name="Singer S.W."/>
        </authorList>
    </citation>
    <scope>NUCLEOTIDE SEQUENCE [LARGE SCALE GENOMIC DNA]</scope>
    <source>
        <strain evidence="2">JTherm</strain>
    </source>
</reference>
<dbReference type="SUPFAM" id="SSF52980">
    <property type="entry name" value="Restriction endonuclease-like"/>
    <property type="match status" value="1"/>
</dbReference>
<dbReference type="InterPro" id="IPR011604">
    <property type="entry name" value="PDDEXK-like_dom_sf"/>
</dbReference>
<dbReference type="NCBIfam" id="TIGR03033">
    <property type="entry name" value="phage_rel_nuc"/>
    <property type="match status" value="1"/>
</dbReference>
<dbReference type="InterPro" id="IPR011335">
    <property type="entry name" value="Restrct_endonuc-II-like"/>
</dbReference>
<evidence type="ECO:0000313" key="2">
    <source>
        <dbReference type="EMBL" id="PDO11778.1"/>
    </source>
</evidence>
<dbReference type="InterPro" id="IPR051703">
    <property type="entry name" value="NF-kappa-B_Signaling_Reg"/>
</dbReference>
<evidence type="ECO:0000313" key="3">
    <source>
        <dbReference type="Proteomes" id="UP000243688"/>
    </source>
</evidence>
<comment type="caution">
    <text evidence="2">The sequence shown here is derived from an EMBL/GenBank/DDBJ whole genome shotgun (WGS) entry which is preliminary data.</text>
</comment>
<evidence type="ECO:0000259" key="1">
    <source>
        <dbReference type="Pfam" id="PF09588"/>
    </source>
</evidence>
<accession>A0A2A6E386</accession>
<dbReference type="InterPro" id="IPR017482">
    <property type="entry name" value="Lambda-type_endonuclease"/>
</dbReference>
<dbReference type="Gene3D" id="3.90.320.10">
    <property type="match status" value="1"/>
</dbReference>
<dbReference type="PANTHER" id="PTHR46609:SF6">
    <property type="entry name" value="EXONUCLEASE, PHAGE-TYPE_RECB, C-TERMINAL DOMAIN-CONTAINING PROTEIN-RELATED"/>
    <property type="match status" value="1"/>
</dbReference>
<feature type="domain" description="YqaJ viral recombinase" evidence="1">
    <location>
        <begin position="16"/>
        <end position="150"/>
    </location>
</feature>
<name>A0A2A6E386_9BACL</name>
<gene>
    <name evidence="2" type="ORF">BLM47_00195</name>
</gene>
<dbReference type="AlphaFoldDB" id="A0A2A6E386"/>
<sequence>MARVIAVSTRDMTKEQWLEERRKGIGGSDAAAVAGLDPYRTPIQVWLEKTGQIETREADSEAAYWGQLLEDVIAKEFARRMGLKVRRINTILQHPDRPYLIANVDRKVVGEDALLEIKTINAWHGRDVSEDKLPDRYVIQGMHYMSVTGARRVYFAVLVGGQRLIVTHVDRDDELIAHLTTIEDDFWQHVETRTPPPVDGSDASRDFLSSLYKEAEPDSVAVLPPDATELIRQWCEAKAVEKAAAERRQEAENRLKAMLGNREIGRIGDLEVVTWKTVTQERLDTQRLKAEHPDLYRKYVTASTYRRFQIREVEL</sequence>
<proteinExistence type="predicted"/>
<organism evidence="2 3">
    <name type="scientific">Candidatus Reconcilbacillus cellulovorans</name>
    <dbReference type="NCBI Taxonomy" id="1906605"/>
    <lineage>
        <taxon>Bacteria</taxon>
        <taxon>Bacillati</taxon>
        <taxon>Bacillota</taxon>
        <taxon>Bacilli</taxon>
        <taxon>Bacillales</taxon>
        <taxon>Paenibacillaceae</taxon>
        <taxon>Candidatus Reconcilbacillus</taxon>
    </lineage>
</organism>
<dbReference type="InterPro" id="IPR019080">
    <property type="entry name" value="YqaJ_viral_recombinase"/>
</dbReference>
<dbReference type="Proteomes" id="UP000243688">
    <property type="component" value="Unassembled WGS sequence"/>
</dbReference>